<evidence type="ECO:0000256" key="5">
    <source>
        <dbReference type="ARBA" id="ARBA00032427"/>
    </source>
</evidence>
<dbReference type="CDD" id="cd11286">
    <property type="entry name" value="ADF_cofilin_like"/>
    <property type="match status" value="1"/>
</dbReference>
<dbReference type="PANTHER" id="PTHR11913">
    <property type="entry name" value="COFILIN-RELATED"/>
    <property type="match status" value="1"/>
</dbReference>
<accession>A0A9W8HDM3</accession>
<comment type="similarity">
    <text evidence="2">Belongs to the actin-binding proteins ADF family.</text>
</comment>
<dbReference type="AlphaFoldDB" id="A0A9W8HDM3"/>
<proteinExistence type="inferred from homology"/>
<organism evidence="7 8">
    <name type="scientific">Coemansia javaensis</name>
    <dbReference type="NCBI Taxonomy" id="2761396"/>
    <lineage>
        <taxon>Eukaryota</taxon>
        <taxon>Fungi</taxon>
        <taxon>Fungi incertae sedis</taxon>
        <taxon>Zoopagomycota</taxon>
        <taxon>Kickxellomycotina</taxon>
        <taxon>Kickxellomycetes</taxon>
        <taxon>Kickxellales</taxon>
        <taxon>Kickxellaceae</taxon>
        <taxon>Coemansia</taxon>
    </lineage>
</organism>
<dbReference type="InterPro" id="IPR002108">
    <property type="entry name" value="ADF-H"/>
</dbReference>
<dbReference type="InterPro" id="IPR029006">
    <property type="entry name" value="ADF-H/Gelsolin-like_dom_sf"/>
</dbReference>
<evidence type="ECO:0000313" key="8">
    <source>
        <dbReference type="Proteomes" id="UP001140217"/>
    </source>
</evidence>
<keyword evidence="4" id="KW-0009">Actin-binding</keyword>
<dbReference type="OrthoDB" id="10249245at2759"/>
<evidence type="ECO:0000256" key="4">
    <source>
        <dbReference type="ARBA" id="ARBA00023203"/>
    </source>
</evidence>
<dbReference type="GO" id="GO:0016363">
    <property type="term" value="C:nuclear matrix"/>
    <property type="evidence" value="ECO:0007669"/>
    <property type="project" value="UniProtKB-SubCell"/>
</dbReference>
<gene>
    <name evidence="7" type="primary">COF1</name>
    <name evidence="7" type="ORF">H4R18_001502</name>
</gene>
<evidence type="ECO:0000256" key="1">
    <source>
        <dbReference type="ARBA" id="ARBA00004109"/>
    </source>
</evidence>
<feature type="domain" description="ADF-H" evidence="6">
    <location>
        <begin position="4"/>
        <end position="148"/>
    </location>
</feature>
<dbReference type="SMART" id="SM00102">
    <property type="entry name" value="ADF"/>
    <property type="match status" value="1"/>
</dbReference>
<protein>
    <recommendedName>
        <fullName evidence="3">Cofilin</fullName>
    </recommendedName>
    <alternativeName>
        <fullName evidence="5">Actin-depolymerizing factor 1</fullName>
    </alternativeName>
</protein>
<sequence>MSSGIKVSDACFDAFTDFKEGHKYKFVIYKINDDASEVVVESTSADDVKDAQGNVVPRKETEYEEFISRLPSNAGRFAVYDFDYEVEGGKRNKILFYAWAPDTAGVRSKMLYASTKSSLRTRLVGISADIQATDADGLAHDEVLATLMSKFK</sequence>
<dbReference type="PROSITE" id="PS51263">
    <property type="entry name" value="ADF_H"/>
    <property type="match status" value="1"/>
</dbReference>
<dbReference type="PRINTS" id="PR00006">
    <property type="entry name" value="COFILIN"/>
</dbReference>
<keyword evidence="8" id="KW-1185">Reference proteome</keyword>
<comment type="subcellular location">
    <subcellularLocation>
        <location evidence="1">Nucleus matrix</location>
    </subcellularLocation>
</comment>
<dbReference type="Gene3D" id="3.40.20.10">
    <property type="entry name" value="Severin"/>
    <property type="match status" value="1"/>
</dbReference>
<dbReference type="EMBL" id="JANBUL010000039">
    <property type="protein sequence ID" value="KAJ2783827.1"/>
    <property type="molecule type" value="Genomic_DNA"/>
</dbReference>
<dbReference type="SUPFAM" id="SSF55753">
    <property type="entry name" value="Actin depolymerizing proteins"/>
    <property type="match status" value="1"/>
</dbReference>
<dbReference type="GO" id="GO:0015629">
    <property type="term" value="C:actin cytoskeleton"/>
    <property type="evidence" value="ECO:0007669"/>
    <property type="project" value="InterPro"/>
</dbReference>
<evidence type="ECO:0000256" key="3">
    <source>
        <dbReference type="ARBA" id="ARBA00015630"/>
    </source>
</evidence>
<dbReference type="Proteomes" id="UP001140217">
    <property type="component" value="Unassembled WGS sequence"/>
</dbReference>
<reference evidence="7" key="1">
    <citation type="submission" date="2022-07" db="EMBL/GenBank/DDBJ databases">
        <title>Phylogenomic reconstructions and comparative analyses of Kickxellomycotina fungi.</title>
        <authorList>
            <person name="Reynolds N.K."/>
            <person name="Stajich J.E."/>
            <person name="Barry K."/>
            <person name="Grigoriev I.V."/>
            <person name="Crous P."/>
            <person name="Smith M.E."/>
        </authorList>
    </citation>
    <scope>NUCLEOTIDE SEQUENCE</scope>
    <source>
        <strain evidence="7">NBRC 105414</strain>
    </source>
</reference>
<dbReference type="GO" id="GO:0003779">
    <property type="term" value="F:actin binding"/>
    <property type="evidence" value="ECO:0007669"/>
    <property type="project" value="UniProtKB-KW"/>
</dbReference>
<evidence type="ECO:0000256" key="2">
    <source>
        <dbReference type="ARBA" id="ARBA00006844"/>
    </source>
</evidence>
<dbReference type="InterPro" id="IPR017904">
    <property type="entry name" value="ADF/Cofilin"/>
</dbReference>
<dbReference type="GO" id="GO:0030042">
    <property type="term" value="P:actin filament depolymerization"/>
    <property type="evidence" value="ECO:0007669"/>
    <property type="project" value="InterPro"/>
</dbReference>
<dbReference type="Pfam" id="PF00241">
    <property type="entry name" value="Cofilin_ADF"/>
    <property type="match status" value="1"/>
</dbReference>
<evidence type="ECO:0000313" key="7">
    <source>
        <dbReference type="EMBL" id="KAJ2783827.1"/>
    </source>
</evidence>
<name>A0A9W8HDM3_9FUNG</name>
<evidence type="ECO:0000259" key="6">
    <source>
        <dbReference type="PROSITE" id="PS51263"/>
    </source>
</evidence>
<comment type="caution">
    <text evidence="7">The sequence shown here is derived from an EMBL/GenBank/DDBJ whole genome shotgun (WGS) entry which is preliminary data.</text>
</comment>